<evidence type="ECO:0000313" key="1">
    <source>
        <dbReference type="EMBL" id="CAA9448837.1"/>
    </source>
</evidence>
<protein>
    <submittedName>
        <fullName evidence="1">Uncharacterized protein</fullName>
    </submittedName>
</protein>
<sequence length="84" mass="9635">MGGVLFLYKADLAHSEVSYEFQGHHHDVDVSFVVVDAPRSAPKLPKHPFEEVFVVQTVPMPLRHRAQLRRSRRVFSRHQSSTNA</sequence>
<dbReference type="AlphaFoldDB" id="A0A6J4QMI1"/>
<reference evidence="1" key="1">
    <citation type="submission" date="2020-02" db="EMBL/GenBank/DDBJ databases">
        <authorList>
            <person name="Meier V. D."/>
        </authorList>
    </citation>
    <scope>NUCLEOTIDE SEQUENCE</scope>
    <source>
        <strain evidence="1">AVDCRST_MAG28</strain>
    </source>
</reference>
<gene>
    <name evidence="1" type="ORF">AVDCRST_MAG28-1152</name>
</gene>
<organism evidence="1">
    <name type="scientific">uncultured Rubrobacteraceae bacterium</name>
    <dbReference type="NCBI Taxonomy" id="349277"/>
    <lineage>
        <taxon>Bacteria</taxon>
        <taxon>Bacillati</taxon>
        <taxon>Actinomycetota</taxon>
        <taxon>Rubrobacteria</taxon>
        <taxon>Rubrobacterales</taxon>
        <taxon>Rubrobacteraceae</taxon>
        <taxon>environmental samples</taxon>
    </lineage>
</organism>
<proteinExistence type="predicted"/>
<accession>A0A6J4QMI1</accession>
<dbReference type="EMBL" id="CADCVE010000025">
    <property type="protein sequence ID" value="CAA9448837.1"/>
    <property type="molecule type" value="Genomic_DNA"/>
</dbReference>
<name>A0A6J4QMI1_9ACTN</name>